<dbReference type="Pfam" id="PF09719">
    <property type="entry name" value="C_GCAxxG_C_C"/>
    <property type="match status" value="1"/>
</dbReference>
<gene>
    <name evidence="1" type="ORF">S01H1_54390</name>
</gene>
<evidence type="ECO:0000313" key="1">
    <source>
        <dbReference type="EMBL" id="GAG16869.1"/>
    </source>
</evidence>
<organism evidence="1">
    <name type="scientific">marine sediment metagenome</name>
    <dbReference type="NCBI Taxonomy" id="412755"/>
    <lineage>
        <taxon>unclassified sequences</taxon>
        <taxon>metagenomes</taxon>
        <taxon>ecological metagenomes</taxon>
    </lineage>
</organism>
<name>X0VF59_9ZZZZ</name>
<sequence length="85" mass="9027">CGALSAGVMLIGALYGRNSLGEDDLPAQRLAARYRERFAAELGTTRCGPLYEQVHAPGGPGSCSIVVERAARILLGLLAEKRSER</sequence>
<protein>
    <recommendedName>
        <fullName evidence="2">C_GCAxxG_C_C family protein</fullName>
    </recommendedName>
</protein>
<comment type="caution">
    <text evidence="1">The sequence shown here is derived from an EMBL/GenBank/DDBJ whole genome shotgun (WGS) entry which is preliminary data.</text>
</comment>
<proteinExistence type="predicted"/>
<evidence type="ECO:0008006" key="2">
    <source>
        <dbReference type="Google" id="ProtNLM"/>
    </source>
</evidence>
<dbReference type="AlphaFoldDB" id="X0VF59"/>
<reference evidence="1" key="1">
    <citation type="journal article" date="2014" name="Front. Microbiol.">
        <title>High frequency of phylogenetically diverse reductive dehalogenase-homologous genes in deep subseafloor sedimentary metagenomes.</title>
        <authorList>
            <person name="Kawai M."/>
            <person name="Futagami T."/>
            <person name="Toyoda A."/>
            <person name="Takaki Y."/>
            <person name="Nishi S."/>
            <person name="Hori S."/>
            <person name="Arai W."/>
            <person name="Tsubouchi T."/>
            <person name="Morono Y."/>
            <person name="Uchiyama I."/>
            <person name="Ito T."/>
            <person name="Fujiyama A."/>
            <person name="Inagaki F."/>
            <person name="Takami H."/>
        </authorList>
    </citation>
    <scope>NUCLEOTIDE SEQUENCE</scope>
    <source>
        <strain evidence="1">Expedition CK06-06</strain>
    </source>
</reference>
<dbReference type="InterPro" id="IPR010181">
    <property type="entry name" value="CGCAxxGCC_motif"/>
</dbReference>
<dbReference type="EMBL" id="BARS01035289">
    <property type="protein sequence ID" value="GAG16869.1"/>
    <property type="molecule type" value="Genomic_DNA"/>
</dbReference>
<feature type="non-terminal residue" evidence="1">
    <location>
        <position position="1"/>
    </location>
</feature>
<accession>X0VF59</accession>